<dbReference type="RefSeq" id="WP_123041573.1">
    <property type="nucleotide sequence ID" value="NZ_CP033433.1"/>
</dbReference>
<keyword evidence="1" id="KW-0812">Transmembrane</keyword>
<protein>
    <submittedName>
        <fullName evidence="2">Uncharacterized protein</fullName>
    </submittedName>
</protein>
<dbReference type="AlphaFoldDB" id="A0A3G3JZ17"/>
<keyword evidence="1" id="KW-1133">Transmembrane helix</keyword>
<keyword evidence="3" id="KW-1185">Reference proteome</keyword>
<gene>
    <name evidence="2" type="ORF">EAV92_13430</name>
</gene>
<reference evidence="2 3" key="1">
    <citation type="submission" date="2018-10" db="EMBL/GenBank/DDBJ databases">
        <title>Genome Sequence of Cohnella sp.</title>
        <authorList>
            <person name="Srinivasan S."/>
            <person name="Kim M.K."/>
        </authorList>
    </citation>
    <scope>NUCLEOTIDE SEQUENCE [LARGE SCALE GENOMIC DNA]</scope>
    <source>
        <strain evidence="2 3">18JY8-7</strain>
    </source>
</reference>
<organism evidence="2 3">
    <name type="scientific">Cohnella candidum</name>
    <dbReference type="NCBI Taxonomy" id="2674991"/>
    <lineage>
        <taxon>Bacteria</taxon>
        <taxon>Bacillati</taxon>
        <taxon>Bacillota</taxon>
        <taxon>Bacilli</taxon>
        <taxon>Bacillales</taxon>
        <taxon>Paenibacillaceae</taxon>
        <taxon>Cohnella</taxon>
    </lineage>
</organism>
<dbReference type="EMBL" id="CP033433">
    <property type="protein sequence ID" value="AYQ73490.1"/>
    <property type="molecule type" value="Genomic_DNA"/>
</dbReference>
<feature type="transmembrane region" description="Helical" evidence="1">
    <location>
        <begin position="140"/>
        <end position="161"/>
    </location>
</feature>
<feature type="transmembrane region" description="Helical" evidence="1">
    <location>
        <begin position="46"/>
        <end position="65"/>
    </location>
</feature>
<feature type="transmembrane region" description="Helical" evidence="1">
    <location>
        <begin position="17"/>
        <end position="34"/>
    </location>
</feature>
<sequence length="164" mass="19089">MLLHVKFTEHGFGRNDWFVIAAVLLFVSIALLLPRKLPGSTSCLSVMFAVAISSVLDNCTGYLAFDYYDIMDGPELTVMDYMVYLLYAPFGYLYIYFYEAWRLSGWKTVLYILLCSVGAVGFEWLCDLFDVFRYNDGYRIGYSFVIYLFVQTGAINFYRWIKEK</sequence>
<dbReference type="KEGG" id="coh:EAV92_13430"/>
<evidence type="ECO:0000313" key="2">
    <source>
        <dbReference type="EMBL" id="AYQ73490.1"/>
    </source>
</evidence>
<evidence type="ECO:0000313" key="3">
    <source>
        <dbReference type="Proteomes" id="UP000269097"/>
    </source>
</evidence>
<name>A0A3G3JZ17_9BACL</name>
<accession>A0A3G3JZ17</accession>
<keyword evidence="1" id="KW-0472">Membrane</keyword>
<dbReference type="Proteomes" id="UP000269097">
    <property type="component" value="Chromosome"/>
</dbReference>
<evidence type="ECO:0000256" key="1">
    <source>
        <dbReference type="SAM" id="Phobius"/>
    </source>
</evidence>
<feature type="transmembrane region" description="Helical" evidence="1">
    <location>
        <begin position="110"/>
        <end position="134"/>
    </location>
</feature>
<proteinExistence type="predicted"/>
<feature type="transmembrane region" description="Helical" evidence="1">
    <location>
        <begin position="81"/>
        <end position="98"/>
    </location>
</feature>